<feature type="transmembrane region" description="Helical" evidence="1">
    <location>
        <begin position="89"/>
        <end position="113"/>
    </location>
</feature>
<organism evidence="2 3">
    <name type="scientific">Candidatus Ryanbacteria bacterium RIFCSPHIGHO2_01_FULL_48_27</name>
    <dbReference type="NCBI Taxonomy" id="1802115"/>
    <lineage>
        <taxon>Bacteria</taxon>
        <taxon>Candidatus Ryaniibacteriota</taxon>
    </lineage>
</organism>
<dbReference type="AlphaFoldDB" id="A0A1G2G713"/>
<feature type="transmembrane region" description="Helical" evidence="1">
    <location>
        <begin position="125"/>
        <end position="143"/>
    </location>
</feature>
<evidence type="ECO:0008006" key="4">
    <source>
        <dbReference type="Google" id="ProtNLM"/>
    </source>
</evidence>
<dbReference type="EMBL" id="MHNL01000005">
    <property type="protein sequence ID" value="OGZ45701.1"/>
    <property type="molecule type" value="Genomic_DNA"/>
</dbReference>
<keyword evidence="1" id="KW-0812">Transmembrane</keyword>
<dbReference type="Proteomes" id="UP000177785">
    <property type="component" value="Unassembled WGS sequence"/>
</dbReference>
<evidence type="ECO:0000256" key="1">
    <source>
        <dbReference type="SAM" id="Phobius"/>
    </source>
</evidence>
<name>A0A1G2G713_9BACT</name>
<feature type="transmembrane region" description="Helical" evidence="1">
    <location>
        <begin position="57"/>
        <end position="82"/>
    </location>
</feature>
<proteinExistence type="predicted"/>
<keyword evidence="1" id="KW-1133">Transmembrane helix</keyword>
<sequence length="156" mass="17817">MAELFAWVDRRIIYFLRAVSVPTARLALFVVFFWFGILKILHTSPANPLVEELLERTLPFISFNEFIIFFSLFEMLIGFVFLVPGWERLAIALLVPHMITTSLPLIFLPAITWQGYLTPTLEGQYIIKNLVIIALALGLAARLEPFGERHGVEIRG</sequence>
<reference evidence="2 3" key="1">
    <citation type="journal article" date="2016" name="Nat. Commun.">
        <title>Thousands of microbial genomes shed light on interconnected biogeochemical processes in an aquifer system.</title>
        <authorList>
            <person name="Anantharaman K."/>
            <person name="Brown C.T."/>
            <person name="Hug L.A."/>
            <person name="Sharon I."/>
            <person name="Castelle C.J."/>
            <person name="Probst A.J."/>
            <person name="Thomas B.C."/>
            <person name="Singh A."/>
            <person name="Wilkins M.J."/>
            <person name="Karaoz U."/>
            <person name="Brodie E.L."/>
            <person name="Williams K.H."/>
            <person name="Hubbard S.S."/>
            <person name="Banfield J.F."/>
        </authorList>
    </citation>
    <scope>NUCLEOTIDE SEQUENCE [LARGE SCALE GENOMIC DNA]</scope>
</reference>
<comment type="caution">
    <text evidence="2">The sequence shown here is derived from an EMBL/GenBank/DDBJ whole genome shotgun (WGS) entry which is preliminary data.</text>
</comment>
<accession>A0A1G2G713</accession>
<protein>
    <recommendedName>
        <fullName evidence="4">DoxX family protein</fullName>
    </recommendedName>
</protein>
<keyword evidence="1" id="KW-0472">Membrane</keyword>
<gene>
    <name evidence="2" type="ORF">A2756_02220</name>
</gene>
<feature type="transmembrane region" description="Helical" evidence="1">
    <location>
        <begin position="12"/>
        <end position="37"/>
    </location>
</feature>
<evidence type="ECO:0000313" key="2">
    <source>
        <dbReference type="EMBL" id="OGZ45701.1"/>
    </source>
</evidence>
<evidence type="ECO:0000313" key="3">
    <source>
        <dbReference type="Proteomes" id="UP000177785"/>
    </source>
</evidence>
<dbReference type="STRING" id="1802115.A2756_02220"/>